<dbReference type="STRING" id="92835.RS81_01621"/>
<organism evidence="1 2">
    <name type="scientific">Microbacterium terrae</name>
    <dbReference type="NCBI Taxonomy" id="69369"/>
    <lineage>
        <taxon>Bacteria</taxon>
        <taxon>Bacillati</taxon>
        <taxon>Actinomycetota</taxon>
        <taxon>Actinomycetes</taxon>
        <taxon>Micrococcales</taxon>
        <taxon>Microbacteriaceae</taxon>
        <taxon>Microbacterium</taxon>
    </lineage>
</organism>
<sequence>MIRIGAPHVVEVLVRGRAGPSLVAALEGFAVTTEPGGDTRVTGSVTDQSMLLGLLQLFSDLGHEVISVNPVDDGPTKEK</sequence>
<dbReference type="Proteomes" id="UP000033956">
    <property type="component" value="Unassembled WGS sequence"/>
</dbReference>
<evidence type="ECO:0000313" key="1">
    <source>
        <dbReference type="EMBL" id="KJL40537.1"/>
    </source>
</evidence>
<protein>
    <submittedName>
        <fullName evidence="1">Uncharacterized protein</fullName>
    </submittedName>
</protein>
<name>A0A0M2H297_9MICO</name>
<accession>A0A0M2H297</accession>
<gene>
    <name evidence="1" type="ORF">RS81_01621</name>
</gene>
<proteinExistence type="predicted"/>
<evidence type="ECO:0000313" key="2">
    <source>
        <dbReference type="Proteomes" id="UP000033956"/>
    </source>
</evidence>
<dbReference type="PATRIC" id="fig|92835.4.peg.1640"/>
<dbReference type="EMBL" id="JYIZ01000046">
    <property type="protein sequence ID" value="KJL40537.1"/>
    <property type="molecule type" value="Genomic_DNA"/>
</dbReference>
<dbReference type="AlphaFoldDB" id="A0A0M2H297"/>
<comment type="caution">
    <text evidence="1">The sequence shown here is derived from an EMBL/GenBank/DDBJ whole genome shotgun (WGS) entry which is preliminary data.</text>
</comment>
<reference evidence="1 2" key="1">
    <citation type="submission" date="2015-02" db="EMBL/GenBank/DDBJ databases">
        <title>Draft genome sequences of ten Microbacterium spp. with emphasis on heavy metal contaminated environments.</title>
        <authorList>
            <person name="Corretto E."/>
        </authorList>
    </citation>
    <scope>NUCLEOTIDE SEQUENCE [LARGE SCALE GENOMIC DNA]</scope>
    <source>
        <strain evidence="1 2">DSM 12510</strain>
    </source>
</reference>
<keyword evidence="2" id="KW-1185">Reference proteome</keyword>